<sequence length="337" mass="37863">MMLMETQGPGAMYGVTITLTILNCMAVPMRFYRRKKQKQTLMADDWLVVPALALNIGMSIAIWIGVSKHAVGYPTPPVTQTQDITARTPLDQVGEVISVNEKIFFIVYSMFAASLSLSKASILCFYQRIFCPKRPWNDITVLSITFMLTVVVMFGIGVTFSTIFACGTHFSYWWSSAGADLKAHCIDTQMLTYAQSVSDFIIDAIIILMPIPLVWKLHMSLQRKLGVIAVFLTAAVAVAASLIKMIWFLWENQTPWDPSYDQDLLSSTFLFWTIMETHVALIAACLPTLRQYFSNYHSVDSLLRSLRTTMSLSSLKTTRSRDNGKESRDANSLEEAV</sequence>
<reference evidence="1 2" key="1">
    <citation type="journal article" date="2022" name="New Phytol.">
        <title>Ecological generalism drives hyperdiversity of secondary metabolite gene clusters in xylarialean endophytes.</title>
        <authorList>
            <person name="Franco M.E.E."/>
            <person name="Wisecaver J.H."/>
            <person name="Arnold A.E."/>
            <person name="Ju Y.M."/>
            <person name="Slot J.C."/>
            <person name="Ahrendt S."/>
            <person name="Moore L.P."/>
            <person name="Eastman K.E."/>
            <person name="Scott K."/>
            <person name="Konkel Z."/>
            <person name="Mondo S.J."/>
            <person name="Kuo A."/>
            <person name="Hayes R.D."/>
            <person name="Haridas S."/>
            <person name="Andreopoulos B."/>
            <person name="Riley R."/>
            <person name="LaButti K."/>
            <person name="Pangilinan J."/>
            <person name="Lipzen A."/>
            <person name="Amirebrahimi M."/>
            <person name="Yan J."/>
            <person name="Adam C."/>
            <person name="Keymanesh K."/>
            <person name="Ng V."/>
            <person name="Louie K."/>
            <person name="Northen T."/>
            <person name="Drula E."/>
            <person name="Henrissat B."/>
            <person name="Hsieh H.M."/>
            <person name="Youens-Clark K."/>
            <person name="Lutzoni F."/>
            <person name="Miadlikowska J."/>
            <person name="Eastwood D.C."/>
            <person name="Hamelin R.C."/>
            <person name="Grigoriev I.V."/>
            <person name="U'Ren J.M."/>
        </authorList>
    </citation>
    <scope>NUCLEOTIDE SEQUENCE [LARGE SCALE GENOMIC DNA]</scope>
    <source>
        <strain evidence="1 2">ER1909</strain>
    </source>
</reference>
<protein>
    <submittedName>
        <fullName evidence="1">Uncharacterized protein</fullName>
    </submittedName>
</protein>
<comment type="caution">
    <text evidence="1">The sequence shown here is derived from an EMBL/GenBank/DDBJ whole genome shotgun (WGS) entry which is preliminary data.</text>
</comment>
<keyword evidence="2" id="KW-1185">Reference proteome</keyword>
<name>A0ACC0CNH8_9PEZI</name>
<evidence type="ECO:0000313" key="1">
    <source>
        <dbReference type="EMBL" id="KAI6081963.1"/>
    </source>
</evidence>
<accession>A0ACC0CNH8</accession>
<evidence type="ECO:0000313" key="2">
    <source>
        <dbReference type="Proteomes" id="UP001497680"/>
    </source>
</evidence>
<dbReference type="EMBL" id="MU394382">
    <property type="protein sequence ID" value="KAI6081963.1"/>
    <property type="molecule type" value="Genomic_DNA"/>
</dbReference>
<organism evidence="1 2">
    <name type="scientific">Hypoxylon rubiginosum</name>
    <dbReference type="NCBI Taxonomy" id="110542"/>
    <lineage>
        <taxon>Eukaryota</taxon>
        <taxon>Fungi</taxon>
        <taxon>Dikarya</taxon>
        <taxon>Ascomycota</taxon>
        <taxon>Pezizomycotina</taxon>
        <taxon>Sordariomycetes</taxon>
        <taxon>Xylariomycetidae</taxon>
        <taxon>Xylariales</taxon>
        <taxon>Hypoxylaceae</taxon>
        <taxon>Hypoxylon</taxon>
    </lineage>
</organism>
<proteinExistence type="predicted"/>
<dbReference type="Proteomes" id="UP001497680">
    <property type="component" value="Unassembled WGS sequence"/>
</dbReference>
<gene>
    <name evidence="1" type="ORF">F4821DRAFT_16018</name>
</gene>